<dbReference type="RefSeq" id="WP_201658008.1">
    <property type="nucleotide sequence ID" value="NZ_JAEQNC010000006.1"/>
</dbReference>
<proteinExistence type="predicted"/>
<sequence length="175" mass="20095">MAVPQDKEELLKAIDTNFDKLLKELDSIPEHLTAALDLEGHAKGTQMSVRNLVSYLIGWNELVLKWLDRDAAGLSIDFPETGFKWNELGLLAQKFYLDYDGIAYSELLGRLRTAKDRIVSIVEAKHNEALYGRPWYEKWTMGRMIQFNTASPYDNARGRLRRWSKANNLPGKSHL</sequence>
<name>A0A936YQL7_9HYPH</name>
<dbReference type="Proteomes" id="UP000633219">
    <property type="component" value="Unassembled WGS sequence"/>
</dbReference>
<dbReference type="Gene3D" id="1.20.120.450">
    <property type="entry name" value="dinb family like domain"/>
    <property type="match status" value="1"/>
</dbReference>
<reference evidence="1" key="1">
    <citation type="submission" date="2021-01" db="EMBL/GenBank/DDBJ databases">
        <title>Rhizobium sp. strain KVB221 16S ribosomal RNA gene Genome sequencing and assembly.</title>
        <authorList>
            <person name="Kang M."/>
        </authorList>
    </citation>
    <scope>NUCLEOTIDE SEQUENCE</scope>
    <source>
        <strain evidence="1">KVB221</strain>
    </source>
</reference>
<dbReference type="PANTHER" id="PTHR40658">
    <property type="match status" value="1"/>
</dbReference>
<dbReference type="Pfam" id="PF08020">
    <property type="entry name" value="DUF1706"/>
    <property type="match status" value="1"/>
</dbReference>
<dbReference type="PIRSF" id="PIRSF031551">
    <property type="entry name" value="DUF1706"/>
    <property type="match status" value="1"/>
</dbReference>
<evidence type="ECO:0000313" key="2">
    <source>
        <dbReference type="Proteomes" id="UP000633219"/>
    </source>
</evidence>
<comment type="caution">
    <text evidence="1">The sequence shown here is derived from an EMBL/GenBank/DDBJ whole genome shotgun (WGS) entry which is preliminary data.</text>
</comment>
<keyword evidence="2" id="KW-1185">Reference proteome</keyword>
<evidence type="ECO:0000313" key="1">
    <source>
        <dbReference type="EMBL" id="MBL0372731.1"/>
    </source>
</evidence>
<gene>
    <name evidence="1" type="ORF">JJB09_11885</name>
</gene>
<dbReference type="EMBL" id="JAEQNC010000006">
    <property type="protein sequence ID" value="MBL0372731.1"/>
    <property type="molecule type" value="Genomic_DNA"/>
</dbReference>
<dbReference type="AlphaFoldDB" id="A0A936YQL7"/>
<dbReference type="PANTHER" id="PTHR40658:SF3">
    <property type="entry name" value="CLBS_DFSB FAMILY FOUR-HELIX BUNDLE PROTEIN"/>
    <property type="match status" value="1"/>
</dbReference>
<dbReference type="InterPro" id="IPR012550">
    <property type="entry name" value="DUF1706"/>
</dbReference>
<dbReference type="InterPro" id="IPR034660">
    <property type="entry name" value="DinB/YfiT-like"/>
</dbReference>
<protein>
    <submittedName>
        <fullName evidence="1">ClbS/DfsB family four-helix bundle protein</fullName>
    </submittedName>
</protein>
<accession>A0A936YQL7</accession>
<organism evidence="1 2">
    <name type="scientific">Rhizobium setariae</name>
    <dbReference type="NCBI Taxonomy" id="2801340"/>
    <lineage>
        <taxon>Bacteria</taxon>
        <taxon>Pseudomonadati</taxon>
        <taxon>Pseudomonadota</taxon>
        <taxon>Alphaproteobacteria</taxon>
        <taxon>Hyphomicrobiales</taxon>
        <taxon>Rhizobiaceae</taxon>
        <taxon>Rhizobium/Agrobacterium group</taxon>
        <taxon>Rhizobium</taxon>
    </lineage>
</organism>